<feature type="domain" description="Response regulatory" evidence="8">
    <location>
        <begin position="2"/>
        <end position="118"/>
    </location>
</feature>
<gene>
    <name evidence="9" type="ORF">JOC54_004446</name>
</gene>
<dbReference type="Proteomes" id="UP001179280">
    <property type="component" value="Unassembled WGS sequence"/>
</dbReference>
<dbReference type="PROSITE" id="PS50110">
    <property type="entry name" value="RESPONSE_REGULATORY"/>
    <property type="match status" value="1"/>
</dbReference>
<organism evidence="9 10">
    <name type="scientific">Shouchella xiaoxiensis</name>
    <dbReference type="NCBI Taxonomy" id="766895"/>
    <lineage>
        <taxon>Bacteria</taxon>
        <taxon>Bacillati</taxon>
        <taxon>Bacillota</taxon>
        <taxon>Bacilli</taxon>
        <taxon>Bacillales</taxon>
        <taxon>Bacillaceae</taxon>
        <taxon>Shouchella</taxon>
    </lineage>
</organism>
<dbReference type="InterPro" id="IPR016032">
    <property type="entry name" value="Sig_transdc_resp-reg_C-effctor"/>
</dbReference>
<dbReference type="InterPro" id="IPR011006">
    <property type="entry name" value="CheY-like_superfamily"/>
</dbReference>
<evidence type="ECO:0000256" key="4">
    <source>
        <dbReference type="ARBA" id="ARBA00023125"/>
    </source>
</evidence>
<dbReference type="InterPro" id="IPR001789">
    <property type="entry name" value="Sig_transdc_resp-reg_receiver"/>
</dbReference>
<dbReference type="PANTHER" id="PTHR43214:SF43">
    <property type="entry name" value="TWO-COMPONENT RESPONSE REGULATOR"/>
    <property type="match status" value="1"/>
</dbReference>
<proteinExistence type="predicted"/>
<feature type="domain" description="HTH luxR-type" evidence="7">
    <location>
        <begin position="143"/>
        <end position="208"/>
    </location>
</feature>
<feature type="modified residue" description="4-aspartylphosphate" evidence="6">
    <location>
        <position position="53"/>
    </location>
</feature>
<evidence type="ECO:0000259" key="7">
    <source>
        <dbReference type="PROSITE" id="PS50043"/>
    </source>
</evidence>
<keyword evidence="4" id="KW-0238">DNA-binding</keyword>
<evidence type="ECO:0000256" key="1">
    <source>
        <dbReference type="ARBA" id="ARBA00004496"/>
    </source>
</evidence>
<keyword evidence="5" id="KW-0804">Transcription</keyword>
<protein>
    <submittedName>
        <fullName evidence="9">Two-component system NarL family response regulator</fullName>
    </submittedName>
</protein>
<keyword evidence="10" id="KW-1185">Reference proteome</keyword>
<name>A0ABS2T0W7_9BACI</name>
<dbReference type="EMBL" id="JAFBCV010000023">
    <property type="protein sequence ID" value="MBM7841145.1"/>
    <property type="molecule type" value="Genomic_DNA"/>
</dbReference>
<dbReference type="PRINTS" id="PR00038">
    <property type="entry name" value="HTHLUXR"/>
</dbReference>
<dbReference type="InterPro" id="IPR058245">
    <property type="entry name" value="NreC/VraR/RcsB-like_REC"/>
</dbReference>
<sequence length="212" mass="23241">MKILIADDHHVVRKGLVYFLESFADITIVAEASNGVEAVNLYKQHKPDIVLMDIDMPELNGIEATKQICTLDSAARVFILTSYSEKDIVIPALAAGACGYQLKDVEPSLLVETLKASISGETALDSRIMKHVLSHVHQPVNQVEKKLDQLTEREVDVLKEISTGKSNKEIAGALFISEKTVKTHVSHLLSKLELQDRTQAALFAIKAGVAID</sequence>
<dbReference type="PANTHER" id="PTHR43214">
    <property type="entry name" value="TWO-COMPONENT RESPONSE REGULATOR"/>
    <property type="match status" value="1"/>
</dbReference>
<evidence type="ECO:0000313" key="10">
    <source>
        <dbReference type="Proteomes" id="UP001179280"/>
    </source>
</evidence>
<dbReference type="CDD" id="cd17535">
    <property type="entry name" value="REC_NarL-like"/>
    <property type="match status" value="1"/>
</dbReference>
<dbReference type="InterPro" id="IPR000792">
    <property type="entry name" value="Tscrpt_reg_LuxR_C"/>
</dbReference>
<dbReference type="PROSITE" id="PS50043">
    <property type="entry name" value="HTH_LUXR_2"/>
    <property type="match status" value="1"/>
</dbReference>
<dbReference type="PROSITE" id="PS00622">
    <property type="entry name" value="HTH_LUXR_1"/>
    <property type="match status" value="1"/>
</dbReference>
<dbReference type="SMART" id="SM00448">
    <property type="entry name" value="REC"/>
    <property type="match status" value="1"/>
</dbReference>
<dbReference type="Gene3D" id="3.40.50.2300">
    <property type="match status" value="1"/>
</dbReference>
<comment type="subcellular location">
    <subcellularLocation>
        <location evidence="1">Cytoplasm</location>
    </subcellularLocation>
</comment>
<comment type="caution">
    <text evidence="9">The sequence shown here is derived from an EMBL/GenBank/DDBJ whole genome shotgun (WGS) entry which is preliminary data.</text>
</comment>
<dbReference type="Pfam" id="PF00196">
    <property type="entry name" value="GerE"/>
    <property type="match status" value="1"/>
</dbReference>
<keyword evidence="2 6" id="KW-0597">Phosphoprotein</keyword>
<keyword evidence="3" id="KW-0805">Transcription regulation</keyword>
<evidence type="ECO:0000259" key="8">
    <source>
        <dbReference type="PROSITE" id="PS50110"/>
    </source>
</evidence>
<dbReference type="SUPFAM" id="SSF46894">
    <property type="entry name" value="C-terminal effector domain of the bipartite response regulators"/>
    <property type="match status" value="1"/>
</dbReference>
<dbReference type="SMART" id="SM00421">
    <property type="entry name" value="HTH_LUXR"/>
    <property type="match status" value="1"/>
</dbReference>
<evidence type="ECO:0000256" key="2">
    <source>
        <dbReference type="ARBA" id="ARBA00022553"/>
    </source>
</evidence>
<evidence type="ECO:0000256" key="3">
    <source>
        <dbReference type="ARBA" id="ARBA00023015"/>
    </source>
</evidence>
<dbReference type="CDD" id="cd06170">
    <property type="entry name" value="LuxR_C_like"/>
    <property type="match status" value="1"/>
</dbReference>
<dbReference type="SUPFAM" id="SSF52172">
    <property type="entry name" value="CheY-like"/>
    <property type="match status" value="1"/>
</dbReference>
<dbReference type="InterPro" id="IPR039420">
    <property type="entry name" value="WalR-like"/>
</dbReference>
<dbReference type="Pfam" id="PF00072">
    <property type="entry name" value="Response_reg"/>
    <property type="match status" value="1"/>
</dbReference>
<evidence type="ECO:0000313" key="9">
    <source>
        <dbReference type="EMBL" id="MBM7841145.1"/>
    </source>
</evidence>
<accession>A0ABS2T0W7</accession>
<evidence type="ECO:0000256" key="6">
    <source>
        <dbReference type="PROSITE-ProRule" id="PRU00169"/>
    </source>
</evidence>
<reference evidence="9" key="1">
    <citation type="submission" date="2021-01" db="EMBL/GenBank/DDBJ databases">
        <title>Genomic Encyclopedia of Type Strains, Phase IV (KMG-IV): sequencing the most valuable type-strain genomes for metagenomic binning, comparative biology and taxonomic classification.</title>
        <authorList>
            <person name="Goeker M."/>
        </authorList>
    </citation>
    <scope>NUCLEOTIDE SEQUENCE</scope>
    <source>
        <strain evidence="9">DSM 21943</strain>
    </source>
</reference>
<evidence type="ECO:0000256" key="5">
    <source>
        <dbReference type="ARBA" id="ARBA00023163"/>
    </source>
</evidence>